<keyword evidence="1" id="KW-0472">Membrane</keyword>
<protein>
    <recommendedName>
        <fullName evidence="2">Linalool dehydratase/isomerase domain-containing protein</fullName>
    </recommendedName>
</protein>
<keyword evidence="1" id="KW-0812">Transmembrane</keyword>
<dbReference type="HOGENOM" id="CLU_027581_0_0_1"/>
<evidence type="ECO:0000256" key="1">
    <source>
        <dbReference type="SAM" id="Phobius"/>
    </source>
</evidence>
<proteinExistence type="predicted"/>
<evidence type="ECO:0000313" key="4">
    <source>
        <dbReference type="Proteomes" id="UP000053029"/>
    </source>
</evidence>
<evidence type="ECO:0000259" key="2">
    <source>
        <dbReference type="Pfam" id="PF18566"/>
    </source>
</evidence>
<dbReference type="STRING" id="1442368.A0A0D2GHD7"/>
<feature type="transmembrane region" description="Helical" evidence="1">
    <location>
        <begin position="138"/>
        <end position="158"/>
    </location>
</feature>
<dbReference type="InterPro" id="IPR041411">
    <property type="entry name" value="Ldi"/>
</dbReference>
<feature type="transmembrane region" description="Helical" evidence="1">
    <location>
        <begin position="108"/>
        <end position="131"/>
    </location>
</feature>
<keyword evidence="1" id="KW-1133">Transmembrane helix</keyword>
<dbReference type="GeneID" id="25306318"/>
<name>A0A0D2GHD7_9EURO</name>
<dbReference type="OrthoDB" id="9979195at2759"/>
<gene>
    <name evidence="3" type="ORF">Z517_06828</name>
</gene>
<keyword evidence="4" id="KW-1185">Reference proteome</keyword>
<dbReference type="RefSeq" id="XP_013284021.1">
    <property type="nucleotide sequence ID" value="XM_013428567.1"/>
</dbReference>
<dbReference type="EMBL" id="KN846972">
    <property type="protein sequence ID" value="KIW80213.1"/>
    <property type="molecule type" value="Genomic_DNA"/>
</dbReference>
<reference evidence="3 4" key="1">
    <citation type="submission" date="2015-01" db="EMBL/GenBank/DDBJ databases">
        <title>The Genome Sequence of Fonsecaea pedrosoi CBS 271.37.</title>
        <authorList>
            <consortium name="The Broad Institute Genomics Platform"/>
            <person name="Cuomo C."/>
            <person name="de Hoog S."/>
            <person name="Gorbushina A."/>
            <person name="Stielow B."/>
            <person name="Teixiera M."/>
            <person name="Abouelleil A."/>
            <person name="Chapman S.B."/>
            <person name="Priest M."/>
            <person name="Young S.K."/>
            <person name="Wortman J."/>
            <person name="Nusbaum C."/>
            <person name="Birren B."/>
        </authorList>
    </citation>
    <scope>NUCLEOTIDE SEQUENCE [LARGE SCALE GENOMIC DNA]</scope>
    <source>
        <strain evidence="3 4">CBS 271.37</strain>
    </source>
</reference>
<feature type="domain" description="Linalool dehydratase/isomerase" evidence="2">
    <location>
        <begin position="275"/>
        <end position="580"/>
    </location>
</feature>
<feature type="transmembrane region" description="Helical" evidence="1">
    <location>
        <begin position="178"/>
        <end position="198"/>
    </location>
</feature>
<dbReference type="Proteomes" id="UP000053029">
    <property type="component" value="Unassembled WGS sequence"/>
</dbReference>
<dbReference type="AlphaFoldDB" id="A0A0D2GHD7"/>
<sequence length="696" mass="78455">MSIIALSWLPIRNESVVTFAFLQHNLFKALGVSVSGYQKFLPELHPYAKMIQQYREKNEVAKDIAEYIPDNAGISTASSAFSSPLLRTYVGLAVFALASFASDPGSRFQYFGLAVLFPGGGWIGLGGWWTLAFVFNFIFFPVSLFLWFATGNIILPFLAWPGQALIFPILPIESRTRYSIVLVPLISCISIWFIYRFLQDESSTIRRRRQERNSYLPTTIQELTSTAVANKSSAELELQPEELAQLRHILEVAFQEKDDWTNFNEIDQFQTSSLRYQLNEISYVLALANKLYTPSFRGSYLQDAQKKVLYKYCQKKVLNYWKWECLWGKLTTDYEPVKKDNIMLTGFCLLAMCLYESATGDTTFSQDDAVELVIDDSHRYKHSTKTMAQALVDNFGTSSYCLYACEPNWIYTFCNLTGLNGLLAHDHNTGRKDVEQVWDSFHKGLIEDFLDESGSAHPIRSHLTGLRLPNIIGAANEFSVACLAGANFPILSLRCYAIARHEYMEFDSQSKISFKNIYNGDRLDPGNYGSSMALVFASSLMAAHEHGDEAVARQVTTMIDNDPALKRTEKNGIVWYDGASLFMRCQLLRARLWLRSGWSQFLQPVGDAVKRGPYLANAKYPEVLVAKAISHTGDDLELVLYPGSEKKTSLLKIEQLRPTSTYLINHGDAFTSDSKGKADISVALDGRTPLRIVPAS</sequence>
<dbReference type="Pfam" id="PF18566">
    <property type="entry name" value="Ldi"/>
    <property type="match status" value="1"/>
</dbReference>
<dbReference type="VEuPathDB" id="FungiDB:Z517_06828"/>
<evidence type="ECO:0000313" key="3">
    <source>
        <dbReference type="EMBL" id="KIW80213.1"/>
    </source>
</evidence>
<accession>A0A0D2GHD7</accession>
<organism evidence="3 4">
    <name type="scientific">Fonsecaea pedrosoi CBS 271.37</name>
    <dbReference type="NCBI Taxonomy" id="1442368"/>
    <lineage>
        <taxon>Eukaryota</taxon>
        <taxon>Fungi</taxon>
        <taxon>Dikarya</taxon>
        <taxon>Ascomycota</taxon>
        <taxon>Pezizomycotina</taxon>
        <taxon>Eurotiomycetes</taxon>
        <taxon>Chaetothyriomycetidae</taxon>
        <taxon>Chaetothyriales</taxon>
        <taxon>Herpotrichiellaceae</taxon>
        <taxon>Fonsecaea</taxon>
    </lineage>
</organism>